<evidence type="ECO:0000313" key="3">
    <source>
        <dbReference type="EMBL" id="JAV79460.1"/>
    </source>
</evidence>
<dbReference type="SUPFAM" id="SSF56112">
    <property type="entry name" value="Protein kinase-like (PK-like)"/>
    <property type="match status" value="1"/>
</dbReference>
<dbReference type="PROSITE" id="PS50195">
    <property type="entry name" value="PX"/>
    <property type="match status" value="1"/>
</dbReference>
<dbReference type="FunCoup" id="A0A1Y1M494">
    <property type="interactions" value="1278"/>
</dbReference>
<dbReference type="SUPFAM" id="SSF64268">
    <property type="entry name" value="PX domain"/>
    <property type="match status" value="1"/>
</dbReference>
<dbReference type="SUPFAM" id="SSF116846">
    <property type="entry name" value="MIT domain"/>
    <property type="match status" value="1"/>
</dbReference>
<dbReference type="OrthoDB" id="1278353at2759"/>
<dbReference type="AlphaFoldDB" id="A0A1Y1M494"/>
<sequence>MANNEDSWVQIFDIPDTSKHKKGFTIYKIISMLYPKACPDSVTKVTVWKRYNDFKKLHREMKQYAKMLKLNGFPGLPNISYFHRFDDEVIQQRKAGILYFLEYISLNRLLYTSDICVQFFKTSHTPSDIVDSNIQLIRAELNLPIETEYSVIRIPSDDDHTLSDTDSLSTLSSFQVIEHLPDPLNFCSSANKPTKSSALKNSHKSSDTFSISVSSISLDPCTIIEEPGYPTPPHTPNSAHTDGFSNYIQEASVCIEKAIDFEVSRKYEEAFNQYKAGIEILLKHVKDDKNIDIKDMIRHKIEKYLLRAEKIFNLYLSRESQTVRNYTQPTGDLTNDDTTKQSESELYNYKVLRTIGCGMLVLHIGSQQLYYVKVIQKTSKFSNDELRLPGNVPYMVKLCNYYNCENAIFLVLEFISGCNLKELMQRLNSDDILQCSFSSNLTTFSGRDLNGVNDESSDSEHSYSDLIYDYTLSKIKSSDIAERSEDISSSLKKDSSEEHSSDNLINSSNRELKICRSLSKSVESEANTSYFSRPTLCRKSSERSEWSCFDDCEINENVLLSISDITKWAAQLLLALERLHSLGIVCGDLQMKNLLINESGDLTLTYMYSMQDKNYIFLNNRNEVALAPELYGFQPVHFAVDWWSYGAILYEMLVGMPLDLLYPEGFNAFSTLKMPKYVSLEGRSLLRQLLVYDPHERLGAGVNGSEDIKTHPFFSTVSWDVLSEKVKST</sequence>
<dbReference type="EMBL" id="GEZM01042944">
    <property type="protein sequence ID" value="JAV79460.1"/>
    <property type="molecule type" value="Transcribed_RNA"/>
</dbReference>
<evidence type="ECO:0000259" key="2">
    <source>
        <dbReference type="PROSITE" id="PS50195"/>
    </source>
</evidence>
<dbReference type="InterPro" id="IPR000719">
    <property type="entry name" value="Prot_kinase_dom"/>
</dbReference>
<evidence type="ECO:0000313" key="4">
    <source>
        <dbReference type="EMBL" id="KAB0804546.1"/>
    </source>
</evidence>
<dbReference type="InterPro" id="IPR036871">
    <property type="entry name" value="PX_dom_sf"/>
</dbReference>
<dbReference type="InterPro" id="IPR011009">
    <property type="entry name" value="Kinase-like_dom_sf"/>
</dbReference>
<dbReference type="EMBL" id="VVIM01000001">
    <property type="protein sequence ID" value="KAB0804546.1"/>
    <property type="molecule type" value="Genomic_DNA"/>
</dbReference>
<dbReference type="Pfam" id="PF00069">
    <property type="entry name" value="Pkinase"/>
    <property type="match status" value="1"/>
</dbReference>
<reference evidence="4" key="3">
    <citation type="submission" date="2019-08" db="EMBL/GenBank/DDBJ databases">
        <authorList>
            <consortium name="Photinus pyralis genome working group"/>
            <person name="Fallon T.R."/>
            <person name="Sander Lower S.E."/>
            <person name="Weng J.-K."/>
        </authorList>
    </citation>
    <scope>NUCLEOTIDE SEQUENCE</scope>
    <source>
        <strain evidence="4">1611_PpyrPB1</strain>
        <tissue evidence="4">Whole body</tissue>
    </source>
</reference>
<dbReference type="GO" id="GO:0005524">
    <property type="term" value="F:ATP binding"/>
    <property type="evidence" value="ECO:0007669"/>
    <property type="project" value="InterPro"/>
</dbReference>
<dbReference type="Pfam" id="PF04212">
    <property type="entry name" value="MIT"/>
    <property type="match status" value="1"/>
</dbReference>
<accession>A0A1Y1M494</accession>
<dbReference type="Proteomes" id="UP000327044">
    <property type="component" value="Unassembled WGS sequence"/>
</dbReference>
<protein>
    <recommendedName>
        <fullName evidence="6">Protein kinase domain-containing protein</fullName>
    </recommendedName>
</protein>
<dbReference type="Gene3D" id="1.20.58.80">
    <property type="entry name" value="Phosphotransferase system, lactose/cellobiose-type IIA subunit"/>
    <property type="match status" value="1"/>
</dbReference>
<gene>
    <name evidence="4" type="ORF">PPYR_01516</name>
</gene>
<dbReference type="SMART" id="SM00220">
    <property type="entry name" value="S_TKc"/>
    <property type="match status" value="1"/>
</dbReference>
<reference evidence="3" key="1">
    <citation type="journal article" date="2016" name="Sci. Rep.">
        <title>Molecular characterization of firefly nuptial gifts: a multi-omics approach sheds light on postcopulatory sexual selection.</title>
        <authorList>
            <person name="Al-Wathiqui N."/>
            <person name="Fallon T.R."/>
            <person name="South A."/>
            <person name="Weng J.K."/>
            <person name="Lewis S.M."/>
        </authorList>
    </citation>
    <scope>NUCLEOTIDE SEQUENCE</scope>
</reference>
<dbReference type="PANTHER" id="PTHR15508:SF8">
    <property type="entry name" value="LD24550P"/>
    <property type="match status" value="1"/>
</dbReference>
<dbReference type="SMART" id="SM00745">
    <property type="entry name" value="MIT"/>
    <property type="match status" value="1"/>
</dbReference>
<proteinExistence type="predicted"/>
<dbReference type="InParanoid" id="A0A1Y1M494"/>
<dbReference type="Gene3D" id="3.30.1520.10">
    <property type="entry name" value="Phox-like domain"/>
    <property type="match status" value="1"/>
</dbReference>
<reference evidence="4 5" key="2">
    <citation type="journal article" date="2018" name="Elife">
        <title>Firefly genomes illuminate parallel origins of bioluminescence in beetles.</title>
        <authorList>
            <person name="Fallon T.R."/>
            <person name="Lower S.E."/>
            <person name="Chang C.H."/>
            <person name="Bessho-Uehara M."/>
            <person name="Martin G.J."/>
            <person name="Bewick A.J."/>
            <person name="Behringer M."/>
            <person name="Debat H.J."/>
            <person name="Wong I."/>
            <person name="Day J.C."/>
            <person name="Suvorov A."/>
            <person name="Silva C.J."/>
            <person name="Stanger-Hall K.F."/>
            <person name="Hall D.W."/>
            <person name="Schmitz R.J."/>
            <person name="Nelson D.R."/>
            <person name="Lewis S.M."/>
            <person name="Shigenobu S."/>
            <person name="Bybee S.M."/>
            <person name="Larracuente A.M."/>
            <person name="Oba Y."/>
            <person name="Weng J.K."/>
        </authorList>
    </citation>
    <scope>NUCLEOTIDE SEQUENCE [LARGE SCALE GENOMIC DNA]</scope>
    <source>
        <strain evidence="4">1611_PpyrPB1</strain>
        <tissue evidence="4">Whole body</tissue>
    </source>
</reference>
<dbReference type="Pfam" id="PF00787">
    <property type="entry name" value="PX"/>
    <property type="match status" value="1"/>
</dbReference>
<organism evidence="3">
    <name type="scientific">Photinus pyralis</name>
    <name type="common">Common eastern firefly</name>
    <name type="synonym">Lampyris pyralis</name>
    <dbReference type="NCBI Taxonomy" id="7054"/>
    <lineage>
        <taxon>Eukaryota</taxon>
        <taxon>Metazoa</taxon>
        <taxon>Ecdysozoa</taxon>
        <taxon>Arthropoda</taxon>
        <taxon>Hexapoda</taxon>
        <taxon>Insecta</taxon>
        <taxon>Pterygota</taxon>
        <taxon>Neoptera</taxon>
        <taxon>Endopterygota</taxon>
        <taxon>Coleoptera</taxon>
        <taxon>Polyphaga</taxon>
        <taxon>Elateriformia</taxon>
        <taxon>Elateroidea</taxon>
        <taxon>Lampyridae</taxon>
        <taxon>Lampyrinae</taxon>
        <taxon>Photinus</taxon>
    </lineage>
</organism>
<dbReference type="InterPro" id="IPR036181">
    <property type="entry name" value="MIT_dom_sf"/>
</dbReference>
<feature type="domain" description="PX" evidence="2">
    <location>
        <begin position="5"/>
        <end position="127"/>
    </location>
</feature>
<dbReference type="PROSITE" id="PS50011">
    <property type="entry name" value="PROTEIN_KINASE_DOM"/>
    <property type="match status" value="1"/>
</dbReference>
<dbReference type="GO" id="GO:0035091">
    <property type="term" value="F:phosphatidylinositol binding"/>
    <property type="evidence" value="ECO:0007669"/>
    <property type="project" value="InterPro"/>
</dbReference>
<evidence type="ECO:0008006" key="6">
    <source>
        <dbReference type="Google" id="ProtNLM"/>
    </source>
</evidence>
<dbReference type="InterPro" id="IPR001683">
    <property type="entry name" value="PX_dom"/>
</dbReference>
<keyword evidence="5" id="KW-1185">Reference proteome</keyword>
<dbReference type="InterPro" id="IPR051866">
    <property type="entry name" value="Intracell_Sig-Traffick_Protein"/>
</dbReference>
<dbReference type="PANTHER" id="PTHR15508">
    <property type="entry name" value="RIBOSOMAL PROTEIN S6 KINASE"/>
    <property type="match status" value="1"/>
</dbReference>
<feature type="domain" description="Protein kinase" evidence="1">
    <location>
        <begin position="349"/>
        <end position="714"/>
    </location>
</feature>
<evidence type="ECO:0000259" key="1">
    <source>
        <dbReference type="PROSITE" id="PS50011"/>
    </source>
</evidence>
<dbReference type="SMART" id="SM00312">
    <property type="entry name" value="PX"/>
    <property type="match status" value="1"/>
</dbReference>
<dbReference type="InterPro" id="IPR007330">
    <property type="entry name" value="MIT_dom"/>
</dbReference>
<dbReference type="GO" id="GO:0004672">
    <property type="term" value="F:protein kinase activity"/>
    <property type="evidence" value="ECO:0007669"/>
    <property type="project" value="InterPro"/>
</dbReference>
<name>A0A1Y1M494_PHOPY</name>
<evidence type="ECO:0000313" key="5">
    <source>
        <dbReference type="Proteomes" id="UP000327044"/>
    </source>
</evidence>
<dbReference type="Gene3D" id="1.10.510.10">
    <property type="entry name" value="Transferase(Phosphotransferase) domain 1"/>
    <property type="match status" value="2"/>
</dbReference>